<comment type="caution">
    <text evidence="2">The sequence shown here is derived from an EMBL/GenBank/DDBJ whole genome shotgun (WGS) entry which is preliminary data.</text>
</comment>
<evidence type="ECO:0000313" key="2">
    <source>
        <dbReference type="EMBL" id="MVQ51269.1"/>
    </source>
</evidence>
<dbReference type="RefSeq" id="WP_157346033.1">
    <property type="nucleotide sequence ID" value="NZ_WSEK01000005.1"/>
</dbReference>
<evidence type="ECO:0000256" key="1">
    <source>
        <dbReference type="SAM" id="MobiDB-lite"/>
    </source>
</evidence>
<dbReference type="AlphaFoldDB" id="A0A6L6XVQ3"/>
<protein>
    <submittedName>
        <fullName evidence="2">Uncharacterized protein</fullName>
    </submittedName>
</protein>
<sequence>MTLRGRPACPCLVQWLPVYEAELLRRGVIQFNIDIFQLIGNAPASAGVHSKGGAFDIGQTQREAVEVARQMGADATWARTTGAFASNRHTHGVLRDCPHNGPARYQIDAVDAGFNGLGREGRGGPDDGPRPLSGRTWREGIEWARRQQAAYHWFQPGDLGSAESGSALGVRKSFGDLLDPTVVVGSNATSEGGGIRRRSILRARVVTTPPRKRLSFPVAAGHAPPPRAPKARSAFMTKLAKVPARFKGGDMNVSGPLAARLTGRRVVGDGVLWMTVPRLGWEVLSTVAVDVGGDHKAVLARMRHKKTGVVVRILVINAMSVSAGAAKSSEILAAGLALKPHVVLASECADFRAVDVDAIHRNQEKP</sequence>
<evidence type="ECO:0000313" key="3">
    <source>
        <dbReference type="Proteomes" id="UP000473525"/>
    </source>
</evidence>
<proteinExistence type="predicted"/>
<name>A0A6L6XVQ3_9ACTN</name>
<feature type="compositionally biased region" description="Basic and acidic residues" evidence="1">
    <location>
        <begin position="119"/>
        <end position="129"/>
    </location>
</feature>
<keyword evidence="3" id="KW-1185">Reference proteome</keyword>
<dbReference type="Proteomes" id="UP000473525">
    <property type="component" value="Unassembled WGS sequence"/>
</dbReference>
<feature type="region of interest" description="Disordered" evidence="1">
    <location>
        <begin position="116"/>
        <end position="135"/>
    </location>
</feature>
<gene>
    <name evidence="2" type="ORF">GON03_18975</name>
</gene>
<reference evidence="2 3" key="1">
    <citation type="submission" date="2019-12" db="EMBL/GenBank/DDBJ databases">
        <authorList>
            <person name="Huq M.A."/>
        </authorList>
    </citation>
    <scope>NUCLEOTIDE SEQUENCE [LARGE SCALE GENOMIC DNA]</scope>
    <source>
        <strain evidence="2 3">MAH-18</strain>
    </source>
</reference>
<accession>A0A6L6XVQ3</accession>
<organism evidence="2 3">
    <name type="scientific">Nocardioides agri</name>
    <dbReference type="NCBI Taxonomy" id="2682843"/>
    <lineage>
        <taxon>Bacteria</taxon>
        <taxon>Bacillati</taxon>
        <taxon>Actinomycetota</taxon>
        <taxon>Actinomycetes</taxon>
        <taxon>Propionibacteriales</taxon>
        <taxon>Nocardioidaceae</taxon>
        <taxon>Nocardioides</taxon>
    </lineage>
</organism>
<dbReference type="EMBL" id="WSEK01000005">
    <property type="protein sequence ID" value="MVQ51269.1"/>
    <property type="molecule type" value="Genomic_DNA"/>
</dbReference>